<dbReference type="Pfam" id="PF25927">
    <property type="entry name" value="DUF7972"/>
    <property type="match status" value="1"/>
</dbReference>
<keyword evidence="1" id="KW-0812">Transmembrane</keyword>
<evidence type="ECO:0000313" key="2">
    <source>
        <dbReference type="EMBL" id="UPM41736.1"/>
    </source>
</evidence>
<evidence type="ECO:0000256" key="1">
    <source>
        <dbReference type="SAM" id="Phobius"/>
    </source>
</evidence>
<reference evidence="2" key="1">
    <citation type="submission" date="2022-04" db="EMBL/GenBank/DDBJ databases">
        <title>Halocatena sp. nov., isolated from a salt lake.</title>
        <authorList>
            <person name="Cui H.-L."/>
        </authorList>
    </citation>
    <scope>NUCLEOTIDE SEQUENCE</scope>
    <source>
        <strain evidence="2">AD-1</strain>
    </source>
</reference>
<organism evidence="2 3">
    <name type="scientific">Halocatena salina</name>
    <dbReference type="NCBI Taxonomy" id="2934340"/>
    <lineage>
        <taxon>Archaea</taxon>
        <taxon>Methanobacteriati</taxon>
        <taxon>Methanobacteriota</taxon>
        <taxon>Stenosarchaea group</taxon>
        <taxon>Halobacteria</taxon>
        <taxon>Halobacteriales</taxon>
        <taxon>Natronomonadaceae</taxon>
        <taxon>Halocatena</taxon>
    </lineage>
</organism>
<proteinExistence type="predicted"/>
<evidence type="ECO:0000313" key="3">
    <source>
        <dbReference type="Proteomes" id="UP000831768"/>
    </source>
</evidence>
<keyword evidence="3" id="KW-1185">Reference proteome</keyword>
<dbReference type="EMBL" id="CP096019">
    <property type="protein sequence ID" value="UPM41736.1"/>
    <property type="molecule type" value="Genomic_DNA"/>
</dbReference>
<feature type="transmembrane region" description="Helical" evidence="1">
    <location>
        <begin position="34"/>
        <end position="54"/>
    </location>
</feature>
<keyword evidence="1" id="KW-1133">Transmembrane helix</keyword>
<sequence>MERVDELSQPEETMRERVGDSRLRHWILITGNRWVVTGLLLVGSYLLLLVFYAIGPTVARKLTTGSTVSSAFSSMIIATVTSVTLVLTIGQLVLSQEIGPLGEQRQRMNRATEFREKIEESSEIGAVPADPSRFFQTLIDLVERRTRTLNEAVTEDATAEETEDIVAYTEDVIDHSTAVRNDLEGTTFGSFETLLPVLNYNYSWKIATARSLRERYSRTLSEAADDAIEDVIEALRFFGPAREHFKTLYFQWEVVNISRAMLYAALPVLMLVGYTIFVNEPSTLSGPGAIAGFDTTYLFVGGLYVVSLLPFAVLLSYLLRLLTVAKRTLAIGPFILRETERGE</sequence>
<dbReference type="AlphaFoldDB" id="A0A8T9ZZ56"/>
<feature type="transmembrane region" description="Helical" evidence="1">
    <location>
        <begin position="260"/>
        <end position="277"/>
    </location>
</feature>
<dbReference type="Proteomes" id="UP000831768">
    <property type="component" value="Chromosome"/>
</dbReference>
<feature type="transmembrane region" description="Helical" evidence="1">
    <location>
        <begin position="297"/>
        <end position="319"/>
    </location>
</feature>
<dbReference type="RefSeq" id="WP_247992416.1">
    <property type="nucleotide sequence ID" value="NZ_CP096019.1"/>
</dbReference>
<protein>
    <recommendedName>
        <fullName evidence="4">DUF4239 domain-containing protein</fullName>
    </recommendedName>
</protein>
<name>A0A8T9ZZ56_9EURY</name>
<accession>A0A8T9ZZ56</accession>
<evidence type="ECO:0008006" key="4">
    <source>
        <dbReference type="Google" id="ProtNLM"/>
    </source>
</evidence>
<dbReference type="InterPro" id="IPR058278">
    <property type="entry name" value="DUF7972"/>
</dbReference>
<dbReference type="GeneID" id="71927776"/>
<gene>
    <name evidence="2" type="ORF">MW046_06975</name>
</gene>
<dbReference type="KEGG" id="haad:MW046_06975"/>
<keyword evidence="1" id="KW-0472">Membrane</keyword>
<feature type="transmembrane region" description="Helical" evidence="1">
    <location>
        <begin position="74"/>
        <end position="94"/>
    </location>
</feature>